<protein>
    <submittedName>
        <fullName evidence="3">Rpn family recombination-promoting nuclease/putative transposase</fullName>
    </submittedName>
</protein>
<dbReference type="InterPro" id="IPR006842">
    <property type="entry name" value="Transposase_31"/>
</dbReference>
<comment type="similarity">
    <text evidence="1">Belongs to the Rpn/YhgA-like nuclease family.</text>
</comment>
<name>A0ABT2RE48_9ENTR</name>
<dbReference type="Proteomes" id="UP001062027">
    <property type="component" value="Unassembled WGS sequence"/>
</dbReference>
<evidence type="ECO:0000256" key="1">
    <source>
        <dbReference type="ARBA" id="ARBA00009787"/>
    </source>
</evidence>
<accession>A0ABT2RE48</accession>
<dbReference type="PANTHER" id="PTHR34611">
    <property type="match status" value="1"/>
</dbReference>
<dbReference type="RefSeq" id="WP_262663484.1">
    <property type="nucleotide sequence ID" value="NZ_JAMHKS010000075.1"/>
</dbReference>
<comment type="caution">
    <text evidence="3">The sequence shown here is derived from an EMBL/GenBank/DDBJ whole genome shotgun (WGS) entry which is preliminary data.</text>
</comment>
<dbReference type="Pfam" id="PF04754">
    <property type="entry name" value="Transposase_31"/>
    <property type="match status" value="1"/>
</dbReference>
<keyword evidence="4" id="KW-1185">Reference proteome</keyword>
<organism evidence="3 4">
    <name type="scientific">Leclercia tamurae</name>
    <dbReference type="NCBI Taxonomy" id="2926467"/>
    <lineage>
        <taxon>Bacteria</taxon>
        <taxon>Pseudomonadati</taxon>
        <taxon>Pseudomonadota</taxon>
        <taxon>Gammaproteobacteria</taxon>
        <taxon>Enterobacterales</taxon>
        <taxon>Enterobacteriaceae</taxon>
        <taxon>Leclercia</taxon>
    </lineage>
</organism>
<dbReference type="EMBL" id="JAMHKS010000075">
    <property type="protein sequence ID" value="MCU6679142.1"/>
    <property type="molecule type" value="Genomic_DNA"/>
</dbReference>
<feature type="domain" description="Transposase (putative) YhgA-like" evidence="2">
    <location>
        <begin position="8"/>
        <end position="209"/>
    </location>
</feature>
<dbReference type="InterPro" id="IPR051699">
    <property type="entry name" value="Rpn/YhgA-like_nuclease"/>
</dbReference>
<evidence type="ECO:0000259" key="2">
    <source>
        <dbReference type="Pfam" id="PF04754"/>
    </source>
</evidence>
<reference evidence="3" key="1">
    <citation type="submission" date="2022-05" db="EMBL/GenBank/DDBJ databases">
        <title>Description of a novel species of Leclercia; Leclercia tamurae and the Proposal for a Novel Genus Silvania gen. nov. Containing Two Novel Species Silvania hatchlandensis sp. nov. and Silvania confinis sp. nov. Isolated from the Rhizosphere of Oak.</title>
        <authorList>
            <person name="Maddock D.W."/>
            <person name="Brady C.L."/>
            <person name="Denman S."/>
            <person name="Arnold D."/>
        </authorList>
    </citation>
    <scope>NUCLEOTIDE SEQUENCE</scope>
    <source>
        <strain evidence="3">H6S3</strain>
    </source>
</reference>
<dbReference type="NCBIfam" id="TIGR01784">
    <property type="entry name" value="T_den_put_tspse"/>
    <property type="match status" value="1"/>
</dbReference>
<gene>
    <name evidence="3" type="ORF">M8318_15900</name>
</gene>
<dbReference type="PANTHER" id="PTHR34611:SF2">
    <property type="entry name" value="INACTIVE RECOMBINATION-PROMOTING NUCLEASE-LIKE PROTEIN RPNE-RELATED"/>
    <property type="match status" value="1"/>
</dbReference>
<dbReference type="InterPro" id="IPR010106">
    <property type="entry name" value="RpnA"/>
</dbReference>
<proteinExistence type="inferred from homology"/>
<evidence type="ECO:0000313" key="3">
    <source>
        <dbReference type="EMBL" id="MCU6679142.1"/>
    </source>
</evidence>
<evidence type="ECO:0000313" key="4">
    <source>
        <dbReference type="Proteomes" id="UP001062027"/>
    </source>
</evidence>
<sequence>MHSPSTPTPHDAVFRHILSQPETARDFLAIHLPEKLRALCDLSSLRLESGSFVEEDLRLSYADLLWSVKTTSGEGYIYVLIEHQSSPDRHMAFRLMRYAIAAMQRHLDRGHRELPLVIPLLFYHGRISPYPWSLRWLDGFQVPEQAESLYTGPFPLIDITCLPDESIMQHRRIAMLELLQKHVRQRDMLELHEQLVRLLALGYTGNAQLKTLLNYLLKAGHTADPAAFLQALADRTKDHQHKETLMNIAQYLREEGMAQGLNQGLSQGRAEGRAEGIEQEALRIAKVMLEKGLPPETVSQLTGLAPEIVEQARH</sequence>